<name>A0A9W6B2S3_9FLAO</name>
<organism evidence="1 2">
    <name type="scientific">Neptunitalea chrysea</name>
    <dbReference type="NCBI Taxonomy" id="1647581"/>
    <lineage>
        <taxon>Bacteria</taxon>
        <taxon>Pseudomonadati</taxon>
        <taxon>Bacteroidota</taxon>
        <taxon>Flavobacteriia</taxon>
        <taxon>Flavobacteriales</taxon>
        <taxon>Flavobacteriaceae</taxon>
        <taxon>Neptunitalea</taxon>
    </lineage>
</organism>
<dbReference type="Pfam" id="PF21857">
    <property type="entry name" value="DUF6913"/>
    <property type="match status" value="1"/>
</dbReference>
<gene>
    <name evidence="1" type="ORF">NBRC110019_02450</name>
</gene>
<keyword evidence="2" id="KW-1185">Reference proteome</keyword>
<dbReference type="Proteomes" id="UP001143545">
    <property type="component" value="Unassembled WGS sequence"/>
</dbReference>
<dbReference type="RefSeq" id="WP_281751510.1">
    <property type="nucleotide sequence ID" value="NZ_BRVP01000002.1"/>
</dbReference>
<comment type="caution">
    <text evidence="1">The sequence shown here is derived from an EMBL/GenBank/DDBJ whole genome shotgun (WGS) entry which is preliminary data.</text>
</comment>
<evidence type="ECO:0000313" key="1">
    <source>
        <dbReference type="EMBL" id="GLB51206.1"/>
    </source>
</evidence>
<proteinExistence type="predicted"/>
<protein>
    <submittedName>
        <fullName evidence="1">Uncharacterized protein</fullName>
    </submittedName>
</protein>
<reference evidence="1" key="1">
    <citation type="submission" date="2022-07" db="EMBL/GenBank/DDBJ databases">
        <title>Taxonomy of Novel Oxalotrophic and Methylotrophic Bacteria.</title>
        <authorList>
            <person name="Sahin N."/>
            <person name="Tani A."/>
        </authorList>
    </citation>
    <scope>NUCLEOTIDE SEQUENCE</scope>
    <source>
        <strain evidence="1">AM327</strain>
    </source>
</reference>
<dbReference type="AlphaFoldDB" id="A0A9W6B2S3"/>
<accession>A0A9W6B2S3</accession>
<dbReference type="EMBL" id="BRVP01000002">
    <property type="protein sequence ID" value="GLB51206.1"/>
    <property type="molecule type" value="Genomic_DNA"/>
</dbReference>
<sequence>MILDGVRKKIINKLRNGARDNDTVRFEFNEIKKVAILVDLDNFKNPNLLFTAFKTLALKNASLEVIGYVKKKEVEIEYVIPVYQKKEVGLIGKLKSEPLSGFVNKKYDVLINYFSEEVYELVLVSTLTKASIKVGFPTIDKNCNDLILNCDFDKTTQFFEMLKNYLKVIKK</sequence>
<evidence type="ECO:0000313" key="2">
    <source>
        <dbReference type="Proteomes" id="UP001143545"/>
    </source>
</evidence>
<dbReference type="InterPro" id="IPR054207">
    <property type="entry name" value="DUF6913"/>
</dbReference>